<reference evidence="2" key="1">
    <citation type="submission" date="2015-10" db="EMBL/GenBank/DDBJ databases">
        <authorList>
            <person name="Regsiter A."/>
            <person name="william w."/>
        </authorList>
    </citation>
    <scope>NUCLEOTIDE SEQUENCE [LARGE SCALE GENOMIC DNA]</scope>
</reference>
<organism evidence="1 2">
    <name type="scientific">Planktothrix tepida PCC 9214</name>
    <dbReference type="NCBI Taxonomy" id="671072"/>
    <lineage>
        <taxon>Bacteria</taxon>
        <taxon>Bacillati</taxon>
        <taxon>Cyanobacteriota</taxon>
        <taxon>Cyanophyceae</taxon>
        <taxon>Oscillatoriophycideae</taxon>
        <taxon>Oscillatoriales</taxon>
        <taxon>Microcoleaceae</taxon>
        <taxon>Planktothrix</taxon>
    </lineage>
</organism>
<dbReference type="Proteomes" id="UP000184315">
    <property type="component" value="Unassembled WGS sequence"/>
</dbReference>
<proteinExistence type="predicted"/>
<name>A0A1J1LMR3_9CYAN</name>
<gene>
    <name evidence="1" type="ORF">PL9214500475</name>
</gene>
<evidence type="ECO:0000313" key="2">
    <source>
        <dbReference type="Proteomes" id="UP000184315"/>
    </source>
</evidence>
<protein>
    <submittedName>
        <fullName evidence="1">Uncharacterized protein</fullName>
    </submittedName>
</protein>
<keyword evidence="2" id="KW-1185">Reference proteome</keyword>
<dbReference type="EMBL" id="CZDF01000156">
    <property type="protein sequence ID" value="CUR33228.1"/>
    <property type="molecule type" value="Genomic_DNA"/>
</dbReference>
<dbReference type="AlphaFoldDB" id="A0A1J1LMR3"/>
<dbReference type="STRING" id="671072.PL9214500475"/>
<sequence length="40" mass="4455">MKVAKTHLGFQHRDVDTSYNNLAGARQSCQNPGIKIKPET</sequence>
<accession>A0A1J1LMR3</accession>
<evidence type="ECO:0000313" key="1">
    <source>
        <dbReference type="EMBL" id="CUR33228.1"/>
    </source>
</evidence>